<dbReference type="Pfam" id="PF04101">
    <property type="entry name" value="Glyco_tran_28_C"/>
    <property type="match status" value="1"/>
</dbReference>
<dbReference type="GO" id="GO:0006488">
    <property type="term" value="P:dolichol-linked oligosaccharide biosynthetic process"/>
    <property type="evidence" value="ECO:0007669"/>
    <property type="project" value="InterPro"/>
</dbReference>
<comment type="similarity">
    <text evidence="2">Belongs to the glycosyltransferase 28 family.</text>
</comment>
<keyword evidence="3" id="KW-0328">Glycosyltransferase</keyword>
<comment type="subcellular location">
    <subcellularLocation>
        <location evidence="1">Endoplasmic reticulum</location>
    </subcellularLocation>
</comment>
<keyword evidence="4" id="KW-0808">Transferase</keyword>
<evidence type="ECO:0000256" key="5">
    <source>
        <dbReference type="ARBA" id="ARBA00022824"/>
    </source>
</evidence>
<dbReference type="NCBIfam" id="NF041548">
    <property type="entry name" value="PssE"/>
    <property type="match status" value="1"/>
</dbReference>
<dbReference type="Proteomes" id="UP000192491">
    <property type="component" value="Unassembled WGS sequence"/>
</dbReference>
<feature type="domain" description="Glycosyl transferase family 28 C-terminal" evidence="6">
    <location>
        <begin position="15"/>
        <end position="149"/>
    </location>
</feature>
<sequence>MTLSSLDASNNKTRILVITGTTGFDSLVKKIDESRELESRYEITLQTGEGSYAPQHKPWFDFDKNLKDKLADYDFFITHAGAGTIFMLLEHKKRVLVVPNTDRPDKHQVELANYVKSKRLCAVCERVQDIEAAITAIDANTQHLQPYAKVEFNAVRDVLRYIYE</sequence>
<evidence type="ECO:0000256" key="3">
    <source>
        <dbReference type="ARBA" id="ARBA00022676"/>
    </source>
</evidence>
<proteinExistence type="inferred from homology"/>
<dbReference type="SUPFAM" id="SSF53756">
    <property type="entry name" value="UDP-Glycosyltransferase/glycogen phosphorylase"/>
    <property type="match status" value="1"/>
</dbReference>
<evidence type="ECO:0000256" key="1">
    <source>
        <dbReference type="ARBA" id="ARBA00004240"/>
    </source>
</evidence>
<dbReference type="EMBL" id="MTEJ01000013">
    <property type="protein sequence ID" value="OQX15519.1"/>
    <property type="molecule type" value="Genomic_DNA"/>
</dbReference>
<dbReference type="InterPro" id="IPR048097">
    <property type="entry name" value="Cps14G-like"/>
</dbReference>
<dbReference type="AlphaFoldDB" id="A0A1Y1QWS9"/>
<evidence type="ECO:0000256" key="4">
    <source>
        <dbReference type="ARBA" id="ARBA00022679"/>
    </source>
</evidence>
<evidence type="ECO:0000256" key="2">
    <source>
        <dbReference type="ARBA" id="ARBA00006962"/>
    </source>
</evidence>
<dbReference type="Gene3D" id="3.40.50.2000">
    <property type="entry name" value="Glycogen Phosphorylase B"/>
    <property type="match status" value="1"/>
</dbReference>
<comment type="caution">
    <text evidence="7">The sequence shown here is derived from an EMBL/GenBank/DDBJ whole genome shotgun (WGS) entry which is preliminary data.</text>
</comment>
<organism evidence="7 8">
    <name type="scientific">Thiothrix lacustris</name>
    <dbReference type="NCBI Taxonomy" id="525917"/>
    <lineage>
        <taxon>Bacteria</taxon>
        <taxon>Pseudomonadati</taxon>
        <taxon>Pseudomonadota</taxon>
        <taxon>Gammaproteobacteria</taxon>
        <taxon>Thiotrichales</taxon>
        <taxon>Thiotrichaceae</taxon>
        <taxon>Thiothrix</taxon>
    </lineage>
</organism>
<evidence type="ECO:0000313" key="8">
    <source>
        <dbReference type="Proteomes" id="UP000192491"/>
    </source>
</evidence>
<protein>
    <recommendedName>
        <fullName evidence="6">Glycosyl transferase family 28 C-terminal domain-containing protein</fullName>
    </recommendedName>
</protein>
<dbReference type="InterPro" id="IPR007235">
    <property type="entry name" value="Glyco_trans_28_C"/>
</dbReference>
<dbReference type="PANTHER" id="PTHR12867">
    <property type="entry name" value="GLYCOSYL TRANSFERASE-RELATED"/>
    <property type="match status" value="1"/>
</dbReference>
<gene>
    <name evidence="7" type="ORF">BWK73_06575</name>
</gene>
<reference evidence="7 8" key="1">
    <citation type="submission" date="2017-01" db="EMBL/GenBank/DDBJ databases">
        <title>Novel large sulfur bacteria in the metagenomes of groundwater-fed chemosynthetic microbial mats in the Lake Huron basin.</title>
        <authorList>
            <person name="Sharrar A.M."/>
            <person name="Flood B.E."/>
            <person name="Bailey J.V."/>
            <person name="Jones D.S."/>
            <person name="Biddanda B."/>
            <person name="Ruberg S.A."/>
            <person name="Marcus D.N."/>
            <person name="Dick G.J."/>
        </authorList>
    </citation>
    <scope>NUCLEOTIDE SEQUENCE [LARGE SCALE GENOMIC DNA]</scope>
    <source>
        <strain evidence="7">A8</strain>
    </source>
</reference>
<evidence type="ECO:0000259" key="6">
    <source>
        <dbReference type="Pfam" id="PF04101"/>
    </source>
</evidence>
<name>A0A1Y1QWS9_9GAMM</name>
<dbReference type="PANTHER" id="PTHR12867:SF6">
    <property type="entry name" value="N-ACETYLGLUCOSAMINYLDIPHOSPHODOLICHOL N-ACETYLGLUCOSAMINYLTRANSFERASE"/>
    <property type="match status" value="1"/>
</dbReference>
<dbReference type="InterPro" id="IPR039042">
    <property type="entry name" value="Alg13-like"/>
</dbReference>
<keyword evidence="5" id="KW-0256">Endoplasmic reticulum</keyword>
<dbReference type="GO" id="GO:0016758">
    <property type="term" value="F:hexosyltransferase activity"/>
    <property type="evidence" value="ECO:0007669"/>
    <property type="project" value="InterPro"/>
</dbReference>
<evidence type="ECO:0000313" key="7">
    <source>
        <dbReference type="EMBL" id="OQX15519.1"/>
    </source>
</evidence>
<accession>A0A1Y1QWS9</accession>